<dbReference type="AlphaFoldDB" id="A0A9N7V1V5"/>
<feature type="compositionally biased region" description="Low complexity" evidence="1">
    <location>
        <begin position="223"/>
        <end position="237"/>
    </location>
</feature>
<name>A0A9N7V1V5_PLEPL</name>
<dbReference type="Proteomes" id="UP001153269">
    <property type="component" value="Unassembled WGS sequence"/>
</dbReference>
<organism evidence="2 3">
    <name type="scientific">Pleuronectes platessa</name>
    <name type="common">European plaice</name>
    <dbReference type="NCBI Taxonomy" id="8262"/>
    <lineage>
        <taxon>Eukaryota</taxon>
        <taxon>Metazoa</taxon>
        <taxon>Chordata</taxon>
        <taxon>Craniata</taxon>
        <taxon>Vertebrata</taxon>
        <taxon>Euteleostomi</taxon>
        <taxon>Actinopterygii</taxon>
        <taxon>Neopterygii</taxon>
        <taxon>Teleostei</taxon>
        <taxon>Neoteleostei</taxon>
        <taxon>Acanthomorphata</taxon>
        <taxon>Carangaria</taxon>
        <taxon>Pleuronectiformes</taxon>
        <taxon>Pleuronectoidei</taxon>
        <taxon>Pleuronectidae</taxon>
        <taxon>Pleuronectes</taxon>
    </lineage>
</organism>
<accession>A0A9N7V1V5</accession>
<sequence length="237" mass="26159">MFPFYNLLRDTDEILPRSSATRRHRGSILTTPSFDLLYVSMILNGVFSCRHYRRETVVFFIRPLLNCACPRSPALITFTRRRLMVAEPAAAWQAVKNRDDSEPANTVYSELCLPKFPPSAPSPGDNSKPPRWQLGGAALSGFSARPVSPAASSHCVTATCQTSCESQSPAASPGRASHRFTGSLSPQRPHCFISHHFICIIRRELIFTHSQRRQVGRTGTNMSAIPSSLSSPSWGPS</sequence>
<comment type="caution">
    <text evidence="2">The sequence shown here is derived from an EMBL/GenBank/DDBJ whole genome shotgun (WGS) entry which is preliminary data.</text>
</comment>
<gene>
    <name evidence="2" type="ORF">PLEPLA_LOCUS29009</name>
</gene>
<feature type="region of interest" description="Disordered" evidence="1">
    <location>
        <begin position="214"/>
        <end position="237"/>
    </location>
</feature>
<keyword evidence="3" id="KW-1185">Reference proteome</keyword>
<evidence type="ECO:0000313" key="3">
    <source>
        <dbReference type="Proteomes" id="UP001153269"/>
    </source>
</evidence>
<evidence type="ECO:0000256" key="1">
    <source>
        <dbReference type="SAM" id="MobiDB-lite"/>
    </source>
</evidence>
<protein>
    <submittedName>
        <fullName evidence="2">Uncharacterized protein</fullName>
    </submittedName>
</protein>
<dbReference type="EMBL" id="CADEAL010002591">
    <property type="protein sequence ID" value="CAB1441227.1"/>
    <property type="molecule type" value="Genomic_DNA"/>
</dbReference>
<reference evidence="2" key="1">
    <citation type="submission" date="2020-03" db="EMBL/GenBank/DDBJ databases">
        <authorList>
            <person name="Weist P."/>
        </authorList>
    </citation>
    <scope>NUCLEOTIDE SEQUENCE</scope>
</reference>
<proteinExistence type="predicted"/>
<evidence type="ECO:0000313" key="2">
    <source>
        <dbReference type="EMBL" id="CAB1441227.1"/>
    </source>
</evidence>